<comment type="caution">
    <text evidence="7">The sequence shown here is derived from an EMBL/GenBank/DDBJ whole genome shotgun (WGS) entry which is preliminary data.</text>
</comment>
<dbReference type="AlphaFoldDB" id="A0AAD4DEU9"/>
<dbReference type="GO" id="GO:0008236">
    <property type="term" value="F:serine-type peptidase activity"/>
    <property type="evidence" value="ECO:0007669"/>
    <property type="project" value="UniProtKB-KW"/>
</dbReference>
<feature type="compositionally biased region" description="Pro residues" evidence="5">
    <location>
        <begin position="1"/>
        <end position="11"/>
    </location>
</feature>
<feature type="domain" description="Peptidase S49" evidence="6">
    <location>
        <begin position="195"/>
        <end position="344"/>
    </location>
</feature>
<protein>
    <recommendedName>
        <fullName evidence="6">Peptidase S49 domain-containing protein</fullName>
    </recommendedName>
</protein>
<keyword evidence="2" id="KW-0645">Protease</keyword>
<dbReference type="InterPro" id="IPR047272">
    <property type="entry name" value="S49_SppA_C"/>
</dbReference>
<gene>
    <name evidence="7" type="ORF">BGZ95_008117</name>
</gene>
<proteinExistence type="inferred from homology"/>
<evidence type="ECO:0000259" key="6">
    <source>
        <dbReference type="Pfam" id="PF01343"/>
    </source>
</evidence>
<dbReference type="PANTHER" id="PTHR33209">
    <property type="entry name" value="PROTEASE 4"/>
    <property type="match status" value="1"/>
</dbReference>
<comment type="similarity">
    <text evidence="1">Belongs to the peptidase S49 family.</text>
</comment>
<evidence type="ECO:0000256" key="2">
    <source>
        <dbReference type="ARBA" id="ARBA00022670"/>
    </source>
</evidence>
<keyword evidence="8" id="KW-1185">Reference proteome</keyword>
<accession>A0AAD4DEU9</accession>
<dbReference type="CDD" id="cd07018">
    <property type="entry name" value="S49_SppA_67K_type"/>
    <property type="match status" value="1"/>
</dbReference>
<dbReference type="Pfam" id="PF01343">
    <property type="entry name" value="Peptidase_S49"/>
    <property type="match status" value="2"/>
</dbReference>
<keyword evidence="4" id="KW-0720">Serine protease</keyword>
<dbReference type="EMBL" id="JAAAIL010000413">
    <property type="protein sequence ID" value="KAG0276018.1"/>
    <property type="molecule type" value="Genomic_DNA"/>
</dbReference>
<dbReference type="Gene3D" id="3.90.226.10">
    <property type="entry name" value="2-enoyl-CoA Hydratase, Chain A, domain 1"/>
    <property type="match status" value="2"/>
</dbReference>
<dbReference type="InterPro" id="IPR002142">
    <property type="entry name" value="Peptidase_S49"/>
</dbReference>
<organism evidence="7 8">
    <name type="scientific">Linnemannia exigua</name>
    <dbReference type="NCBI Taxonomy" id="604196"/>
    <lineage>
        <taxon>Eukaryota</taxon>
        <taxon>Fungi</taxon>
        <taxon>Fungi incertae sedis</taxon>
        <taxon>Mucoromycota</taxon>
        <taxon>Mortierellomycotina</taxon>
        <taxon>Mortierellomycetes</taxon>
        <taxon>Mortierellales</taxon>
        <taxon>Mortierellaceae</taxon>
        <taxon>Linnemannia</taxon>
    </lineage>
</organism>
<dbReference type="InterPro" id="IPR029045">
    <property type="entry name" value="ClpP/crotonase-like_dom_sf"/>
</dbReference>
<feature type="region of interest" description="Disordered" evidence="5">
    <location>
        <begin position="1"/>
        <end position="52"/>
    </location>
</feature>
<dbReference type="Gene3D" id="6.20.330.10">
    <property type="match status" value="1"/>
</dbReference>
<evidence type="ECO:0000313" key="8">
    <source>
        <dbReference type="Proteomes" id="UP001194580"/>
    </source>
</evidence>
<dbReference type="InterPro" id="IPR047217">
    <property type="entry name" value="S49_SppA_67K_type_N"/>
</dbReference>
<keyword evidence="3" id="KW-0378">Hydrolase</keyword>
<evidence type="ECO:0000256" key="4">
    <source>
        <dbReference type="ARBA" id="ARBA00022825"/>
    </source>
</evidence>
<evidence type="ECO:0000256" key="1">
    <source>
        <dbReference type="ARBA" id="ARBA00008683"/>
    </source>
</evidence>
<evidence type="ECO:0000256" key="3">
    <source>
        <dbReference type="ARBA" id="ARBA00022801"/>
    </source>
</evidence>
<reference evidence="7" key="1">
    <citation type="journal article" date="2020" name="Fungal Divers.">
        <title>Resolving the Mortierellaceae phylogeny through synthesis of multi-gene phylogenetics and phylogenomics.</title>
        <authorList>
            <person name="Vandepol N."/>
            <person name="Liber J."/>
            <person name="Desiro A."/>
            <person name="Na H."/>
            <person name="Kennedy M."/>
            <person name="Barry K."/>
            <person name="Grigoriev I.V."/>
            <person name="Miller A.N."/>
            <person name="O'Donnell K."/>
            <person name="Stajich J.E."/>
            <person name="Bonito G."/>
        </authorList>
    </citation>
    <scope>NUCLEOTIDE SEQUENCE</scope>
    <source>
        <strain evidence="7">NRRL 28262</strain>
    </source>
</reference>
<dbReference type="SUPFAM" id="SSF52096">
    <property type="entry name" value="ClpP/crotonase"/>
    <property type="match status" value="2"/>
</dbReference>
<evidence type="ECO:0000313" key="7">
    <source>
        <dbReference type="EMBL" id="KAG0276018.1"/>
    </source>
</evidence>
<sequence length="686" mass="73650">MSTSPPTPPPAGTGTGGVQATGAGTGAGAAHVHTSLPPHSGQAPPPNAKPSVFTRTWAHRGKITFGLFLAYSSANFFYNWRLQKIRDTIPPNTVLHWRITDGSIVETDTDKGYYQKVIRAASGDSPAPVSTLIDIVTAIKHAKDDPRIVGIMANFSSANKTQQGKGLGLAQIQELRTAVQEFKEAKAKALGGEDKVSLIAYTDSFDNQSQYYLASVFDKVYMQPSGSIPLVGLSSTVPFFKTLLGRFGIQVRAEARKEYKSMVSPFTETELPPPQKQNLFDLLKGLNAQVLADIAKSRQRALGSDPIEKLNHLIQVGPFMGSEAKDEGLVDGLVYKRDCGKMIEKQGAFGLAHYMRVKDKEHTNKLAKTGEPSLVVGVVYLIGGIKRGGGDFGANTIVKGIREAANDPVVDAVVLRIDSGGGDVVASDTIGDAIRWCQDEKKKPVIVSFGNTSASGGYFVSTHAKAIVAQPTTVTGSIGVASLRPYFTPEFFKMIGVSVEQFFTGSSDTSFLNDLEGAALTRYKRQIDATYSDFVKRVAEGRKLSIEQVENVAGGRVMNGKEALKAGLIDKLGGLSQAIRLAGDYGLEVHKTAGHLPSNLKVDNIVVKVFPKPKPWLQQLVDSMTGDEAVDMYAKEKIRALMMRVFVGDLNGFLGEMGVGGEEFGVSAGTSGMGQQSLEIEDLRVV</sequence>
<feature type="domain" description="Peptidase S49" evidence="6">
    <location>
        <begin position="440"/>
        <end position="582"/>
    </location>
</feature>
<dbReference type="CDD" id="cd07023">
    <property type="entry name" value="S49_Sppa_N_C"/>
    <property type="match status" value="1"/>
</dbReference>
<name>A0AAD4DEU9_9FUNG</name>
<evidence type="ECO:0000256" key="5">
    <source>
        <dbReference type="SAM" id="MobiDB-lite"/>
    </source>
</evidence>
<dbReference type="PANTHER" id="PTHR33209:SF1">
    <property type="entry name" value="PEPTIDASE S49 DOMAIN-CONTAINING PROTEIN"/>
    <property type="match status" value="1"/>
</dbReference>
<feature type="compositionally biased region" description="Gly residues" evidence="5">
    <location>
        <begin position="13"/>
        <end position="27"/>
    </location>
</feature>
<dbReference type="GO" id="GO:0006508">
    <property type="term" value="P:proteolysis"/>
    <property type="evidence" value="ECO:0007669"/>
    <property type="project" value="UniProtKB-KW"/>
</dbReference>
<dbReference type="Proteomes" id="UP001194580">
    <property type="component" value="Unassembled WGS sequence"/>
</dbReference>